<evidence type="ECO:0000256" key="4">
    <source>
        <dbReference type="ARBA" id="ARBA00022617"/>
    </source>
</evidence>
<evidence type="ECO:0000256" key="1">
    <source>
        <dbReference type="ARBA" id="ARBA00001970"/>
    </source>
</evidence>
<feature type="transmembrane region" description="Helical" evidence="11">
    <location>
        <begin position="147"/>
        <end position="166"/>
    </location>
</feature>
<evidence type="ECO:0000256" key="6">
    <source>
        <dbReference type="ARBA" id="ARBA00022723"/>
    </source>
</evidence>
<dbReference type="EMBL" id="HBGY01031759">
    <property type="protein sequence ID" value="CAD9610554.1"/>
    <property type="molecule type" value="Transcribed_RNA"/>
</dbReference>
<dbReference type="Pfam" id="PF03188">
    <property type="entry name" value="Cytochrom_B561"/>
    <property type="match status" value="1"/>
</dbReference>
<evidence type="ECO:0000313" key="13">
    <source>
        <dbReference type="EMBL" id="CAD9610554.1"/>
    </source>
</evidence>
<feature type="transmembrane region" description="Helical" evidence="11">
    <location>
        <begin position="40"/>
        <end position="58"/>
    </location>
</feature>
<dbReference type="GO" id="GO:0140575">
    <property type="term" value="F:transmembrane monodehydroascorbate reductase activity"/>
    <property type="evidence" value="ECO:0007669"/>
    <property type="project" value="InterPro"/>
</dbReference>
<dbReference type="Gene3D" id="1.20.120.1770">
    <property type="match status" value="1"/>
</dbReference>
<feature type="transmembrane region" description="Helical" evidence="11">
    <location>
        <begin position="70"/>
        <end position="90"/>
    </location>
</feature>
<proteinExistence type="predicted"/>
<sequence length="190" mass="21205">MRLVGRNYRMVVLTAPWFAAVAGFMAGLQPAGVEWRWFSFHPLLMTLGFVGMMANGVMVKKLGGYTNTKIHAKLSLAGMFMALGGLYVIYTNKEWYGRKHFTSVHSKAGMLVLIGCVLVGTAGTVFLHPDWGVSKYNQTIRFWHKWLARAVVLLGWCTCFAGLQQICYDNMFMAFYGLPLLALVPVTVVP</sequence>
<dbReference type="PROSITE" id="PS50939">
    <property type="entry name" value="CYTOCHROME_B561"/>
    <property type="match status" value="1"/>
</dbReference>
<evidence type="ECO:0000256" key="7">
    <source>
        <dbReference type="ARBA" id="ARBA00022982"/>
    </source>
</evidence>
<reference evidence="13" key="1">
    <citation type="submission" date="2021-01" db="EMBL/GenBank/DDBJ databases">
        <authorList>
            <person name="Corre E."/>
            <person name="Pelletier E."/>
            <person name="Niang G."/>
            <person name="Scheremetjew M."/>
            <person name="Finn R."/>
            <person name="Kale V."/>
            <person name="Holt S."/>
            <person name="Cochrane G."/>
            <person name="Meng A."/>
            <person name="Brown T."/>
            <person name="Cohen L."/>
        </authorList>
    </citation>
    <scope>NUCLEOTIDE SEQUENCE</scope>
    <source>
        <strain evidence="13">B650</strain>
    </source>
</reference>
<feature type="domain" description="Cytochrome b561" evidence="12">
    <location>
        <begin position="2"/>
        <end position="190"/>
    </location>
</feature>
<keyword evidence="6" id="KW-0479">Metal-binding</keyword>
<dbReference type="GO" id="GO:0016020">
    <property type="term" value="C:membrane"/>
    <property type="evidence" value="ECO:0007669"/>
    <property type="project" value="UniProtKB-SubCell"/>
</dbReference>
<dbReference type="AlphaFoldDB" id="A0A7S2LPE0"/>
<evidence type="ECO:0000256" key="5">
    <source>
        <dbReference type="ARBA" id="ARBA00022692"/>
    </source>
</evidence>
<dbReference type="GO" id="GO:0046872">
    <property type="term" value="F:metal ion binding"/>
    <property type="evidence" value="ECO:0007669"/>
    <property type="project" value="UniProtKB-KW"/>
</dbReference>
<protein>
    <recommendedName>
        <fullName evidence="12">Cytochrome b561 domain-containing protein</fullName>
    </recommendedName>
</protein>
<gene>
    <name evidence="13" type="ORF">LDAN0321_LOCUS19812</name>
</gene>
<dbReference type="InterPro" id="IPR045150">
    <property type="entry name" value="CYB561D1/2"/>
</dbReference>
<evidence type="ECO:0000256" key="11">
    <source>
        <dbReference type="SAM" id="Phobius"/>
    </source>
</evidence>
<evidence type="ECO:0000256" key="10">
    <source>
        <dbReference type="ARBA" id="ARBA00023136"/>
    </source>
</evidence>
<keyword evidence="9" id="KW-0408">Iron</keyword>
<dbReference type="PANTHER" id="PTHR15422">
    <property type="entry name" value="OS05G0565100 PROTEIN"/>
    <property type="match status" value="1"/>
</dbReference>
<accession>A0A7S2LPE0</accession>
<feature type="transmembrane region" description="Helical" evidence="11">
    <location>
        <begin position="172"/>
        <end position="189"/>
    </location>
</feature>
<evidence type="ECO:0000256" key="2">
    <source>
        <dbReference type="ARBA" id="ARBA00004141"/>
    </source>
</evidence>
<dbReference type="InterPro" id="IPR006593">
    <property type="entry name" value="Cyt_b561/ferric_Rdtase_TM"/>
</dbReference>
<keyword evidence="3" id="KW-0813">Transport</keyword>
<name>A0A7S2LPE0_9STRA</name>
<organism evidence="13">
    <name type="scientific">Leptocylindrus danicus</name>
    <dbReference type="NCBI Taxonomy" id="163516"/>
    <lineage>
        <taxon>Eukaryota</taxon>
        <taxon>Sar</taxon>
        <taxon>Stramenopiles</taxon>
        <taxon>Ochrophyta</taxon>
        <taxon>Bacillariophyta</taxon>
        <taxon>Coscinodiscophyceae</taxon>
        <taxon>Chaetocerotophycidae</taxon>
        <taxon>Leptocylindrales</taxon>
        <taxon>Leptocylindraceae</taxon>
        <taxon>Leptocylindrus</taxon>
    </lineage>
</organism>
<evidence type="ECO:0000256" key="9">
    <source>
        <dbReference type="ARBA" id="ARBA00023004"/>
    </source>
</evidence>
<keyword evidence="8 11" id="KW-1133">Transmembrane helix</keyword>
<feature type="transmembrane region" description="Helical" evidence="11">
    <location>
        <begin position="110"/>
        <end position="127"/>
    </location>
</feature>
<keyword evidence="10 11" id="KW-0472">Membrane</keyword>
<comment type="cofactor">
    <cofactor evidence="1">
        <name>heme b</name>
        <dbReference type="ChEBI" id="CHEBI:60344"/>
    </cofactor>
</comment>
<keyword evidence="7" id="KW-0249">Electron transport</keyword>
<comment type="subcellular location">
    <subcellularLocation>
        <location evidence="2">Membrane</location>
        <topology evidence="2">Multi-pass membrane protein</topology>
    </subcellularLocation>
</comment>
<evidence type="ECO:0000259" key="12">
    <source>
        <dbReference type="PROSITE" id="PS50939"/>
    </source>
</evidence>
<dbReference type="SMART" id="SM00665">
    <property type="entry name" value="B561"/>
    <property type="match status" value="1"/>
</dbReference>
<evidence type="ECO:0000256" key="8">
    <source>
        <dbReference type="ARBA" id="ARBA00022989"/>
    </source>
</evidence>
<keyword evidence="4" id="KW-0349">Heme</keyword>
<keyword evidence="5 11" id="KW-0812">Transmembrane</keyword>
<evidence type="ECO:0000256" key="3">
    <source>
        <dbReference type="ARBA" id="ARBA00022448"/>
    </source>
</evidence>